<dbReference type="Gene3D" id="3.40.50.300">
    <property type="entry name" value="P-loop containing nucleotide triphosphate hydrolases"/>
    <property type="match status" value="1"/>
</dbReference>
<evidence type="ECO:0000313" key="2">
    <source>
        <dbReference type="Proteomes" id="UP000189670"/>
    </source>
</evidence>
<dbReference type="InterPro" id="IPR027417">
    <property type="entry name" value="P-loop_NTPase"/>
</dbReference>
<sequence length="206" mass="24558">MINFNKTAIKPKTRFCCGFIKNRNKTIDKNYPRFYITVMKKRINFVGRKNELDQLSEFYHMQGAGFLHLRGRRRIGKSWLLIEYQTKVGGVYFQGEQDSSTKELQSTMAYLWDEYVGKKRLSLIRQRDLTWDRIFSDITDYAIQHAEQTIFLIFDEIHWIAKKILVLQVKLKMLGYHGRKLEISKSLFADLPINFLMIRQLEKVAY</sequence>
<dbReference type="Proteomes" id="UP000189670">
    <property type="component" value="Unassembled WGS sequence"/>
</dbReference>
<organism evidence="1 2">
    <name type="scientific">Candidatus Magnetoglobus multicellularis str. Araruama</name>
    <dbReference type="NCBI Taxonomy" id="890399"/>
    <lineage>
        <taxon>Bacteria</taxon>
        <taxon>Pseudomonadati</taxon>
        <taxon>Thermodesulfobacteriota</taxon>
        <taxon>Desulfobacteria</taxon>
        <taxon>Desulfobacterales</taxon>
        <taxon>Desulfobacteraceae</taxon>
        <taxon>Candidatus Magnetoglobus</taxon>
    </lineage>
</organism>
<evidence type="ECO:0008006" key="3">
    <source>
        <dbReference type="Google" id="ProtNLM"/>
    </source>
</evidence>
<dbReference type="EMBL" id="ATBP01000693">
    <property type="protein sequence ID" value="ETR69256.1"/>
    <property type="molecule type" value="Genomic_DNA"/>
</dbReference>
<reference evidence="2" key="1">
    <citation type="submission" date="2012-11" db="EMBL/GenBank/DDBJ databases">
        <authorList>
            <person name="Lucero-Rivera Y.E."/>
            <person name="Tovar-Ramirez D."/>
        </authorList>
    </citation>
    <scope>NUCLEOTIDE SEQUENCE [LARGE SCALE GENOMIC DNA]</scope>
    <source>
        <strain evidence="2">Araruama</strain>
    </source>
</reference>
<accession>A0A1V1P3C2</accession>
<comment type="caution">
    <text evidence="1">The sequence shown here is derived from an EMBL/GenBank/DDBJ whole genome shotgun (WGS) entry which is preliminary data.</text>
</comment>
<gene>
    <name evidence="1" type="ORF">OMM_04049</name>
</gene>
<evidence type="ECO:0000313" key="1">
    <source>
        <dbReference type="EMBL" id="ETR69256.1"/>
    </source>
</evidence>
<dbReference type="AlphaFoldDB" id="A0A1V1P3C2"/>
<proteinExistence type="predicted"/>
<name>A0A1V1P3C2_9BACT</name>
<protein>
    <recommendedName>
        <fullName evidence="3">ATPase domain-containing protein</fullName>
    </recommendedName>
</protein>
<dbReference type="SUPFAM" id="SSF52540">
    <property type="entry name" value="P-loop containing nucleoside triphosphate hydrolases"/>
    <property type="match status" value="1"/>
</dbReference>